<dbReference type="RefSeq" id="WP_119882171.1">
    <property type="nucleotide sequence ID" value="NZ_CP032418.1"/>
</dbReference>
<proteinExistence type="predicted"/>
<sequence>MDPFDKDVSTKLKRYVNEHVSFSANEKNNVFDSIQKIDKRSMRFQPTYWVVLSFVTVLIVFFGKSFISEWNVQDSLSANPPSESSSEINYLDELNNVQLTVTDRTELPDHVTTYTIEIQNTSMYPILDGELFLSYDIKLPNGQKENPFKVEIELPDEIKPGAHLNKELIVPNNLFQPDMVNTKEQSLSMHGFIHKKIPANRFSILRSMSEDTEDEGSLKLQ</sequence>
<evidence type="ECO:0000313" key="2">
    <source>
        <dbReference type="EMBL" id="AYC28426.1"/>
    </source>
</evidence>
<evidence type="ECO:0000313" key="3">
    <source>
        <dbReference type="Proteomes" id="UP000265725"/>
    </source>
</evidence>
<accession>A0A385YPB6</accession>
<feature type="transmembrane region" description="Helical" evidence="1">
    <location>
        <begin position="48"/>
        <end position="67"/>
    </location>
</feature>
<keyword evidence="1" id="KW-0812">Transmembrane</keyword>
<dbReference type="Proteomes" id="UP000265725">
    <property type="component" value="Chromosome"/>
</dbReference>
<dbReference type="AlphaFoldDB" id="A0A385YPB6"/>
<dbReference type="KEGG" id="paek:D3873_00525"/>
<keyword evidence="1" id="KW-1133">Transmembrane helix</keyword>
<gene>
    <name evidence="2" type="ORF">D3873_00525</name>
</gene>
<protein>
    <submittedName>
        <fullName evidence="2">Uncharacterized protein</fullName>
    </submittedName>
</protein>
<dbReference type="OrthoDB" id="2454984at2"/>
<organism evidence="2 3">
    <name type="scientific">Paenisporosarcina cavernae</name>
    <dbReference type="NCBI Taxonomy" id="2320858"/>
    <lineage>
        <taxon>Bacteria</taxon>
        <taxon>Bacillati</taxon>
        <taxon>Bacillota</taxon>
        <taxon>Bacilli</taxon>
        <taxon>Bacillales</taxon>
        <taxon>Caryophanaceae</taxon>
        <taxon>Paenisporosarcina</taxon>
    </lineage>
</organism>
<dbReference type="EMBL" id="CP032418">
    <property type="protein sequence ID" value="AYC28426.1"/>
    <property type="molecule type" value="Genomic_DNA"/>
</dbReference>
<name>A0A385YPB6_9BACL</name>
<keyword evidence="1" id="KW-0472">Membrane</keyword>
<reference evidence="3" key="1">
    <citation type="submission" date="2018-09" db="EMBL/GenBank/DDBJ databases">
        <authorList>
            <person name="Zhu H."/>
        </authorList>
    </citation>
    <scope>NUCLEOTIDE SEQUENCE [LARGE SCALE GENOMIC DNA]</scope>
    <source>
        <strain evidence="3">K2R23-3</strain>
    </source>
</reference>
<keyword evidence="3" id="KW-1185">Reference proteome</keyword>
<evidence type="ECO:0000256" key="1">
    <source>
        <dbReference type="SAM" id="Phobius"/>
    </source>
</evidence>